<dbReference type="SUPFAM" id="SSF51182">
    <property type="entry name" value="RmlC-like cupins"/>
    <property type="match status" value="1"/>
</dbReference>
<organism evidence="1 2">
    <name type="scientific">Propionigenium maris DSM 9537</name>
    <dbReference type="NCBI Taxonomy" id="1123000"/>
    <lineage>
        <taxon>Bacteria</taxon>
        <taxon>Fusobacteriati</taxon>
        <taxon>Fusobacteriota</taxon>
        <taxon>Fusobacteriia</taxon>
        <taxon>Fusobacteriales</taxon>
        <taxon>Fusobacteriaceae</taxon>
        <taxon>Propionigenium</taxon>
    </lineage>
</organism>
<dbReference type="InterPro" id="IPR014710">
    <property type="entry name" value="RmlC-like_jellyroll"/>
</dbReference>
<dbReference type="GO" id="GO:0047869">
    <property type="term" value="F:dimethylpropiothetin dethiomethylase activity"/>
    <property type="evidence" value="ECO:0007669"/>
    <property type="project" value="InterPro"/>
</dbReference>
<dbReference type="EMBL" id="BSDY01000021">
    <property type="protein sequence ID" value="GLI57635.1"/>
    <property type="molecule type" value="Genomic_DNA"/>
</dbReference>
<accession>A0A9W6LPZ6</accession>
<sequence>MPNIDFESGYGRLGTALLNFWKLIEATALKGRRELNELIGELNNISICSTEKPANTDTLVKLFNAALLNGDTPKKSLNRFNRILVETNPHIHWYPNNLNRDRSEARKVEYYCTNIVGGREERVGSPFLFYSNRILVGLFLLGSNELYHNLNPASRMWVVLSGRAKWKGREEEGVVREPGEYFIQNSTEAHAIETMGEPLLAMWACTVNP</sequence>
<proteinExistence type="predicted"/>
<evidence type="ECO:0000313" key="2">
    <source>
        <dbReference type="Proteomes" id="UP001144471"/>
    </source>
</evidence>
<dbReference type="Pfam" id="PF16867">
    <property type="entry name" value="DMSP_lyase"/>
    <property type="match status" value="1"/>
</dbReference>
<dbReference type="RefSeq" id="WP_281837314.1">
    <property type="nucleotide sequence ID" value="NZ_BSDY01000021.1"/>
</dbReference>
<keyword evidence="2" id="KW-1185">Reference proteome</keyword>
<protein>
    <submittedName>
        <fullName evidence="1">Uncharacterized protein</fullName>
    </submittedName>
</protein>
<comment type="caution">
    <text evidence="1">The sequence shown here is derived from an EMBL/GenBank/DDBJ whole genome shotgun (WGS) entry which is preliminary data.</text>
</comment>
<dbReference type="InterPro" id="IPR011051">
    <property type="entry name" value="RmlC_Cupin_sf"/>
</dbReference>
<dbReference type="InterPro" id="IPR031723">
    <property type="entry name" value="DMSP_lyase"/>
</dbReference>
<dbReference type="Gene3D" id="2.60.120.10">
    <property type="entry name" value="Jelly Rolls"/>
    <property type="match status" value="1"/>
</dbReference>
<dbReference type="Proteomes" id="UP001144471">
    <property type="component" value="Unassembled WGS sequence"/>
</dbReference>
<gene>
    <name evidence="1" type="ORF">PM10SUCC1_31490</name>
</gene>
<evidence type="ECO:0000313" key="1">
    <source>
        <dbReference type="EMBL" id="GLI57635.1"/>
    </source>
</evidence>
<name>A0A9W6LPZ6_9FUSO</name>
<dbReference type="AlphaFoldDB" id="A0A9W6LPZ6"/>
<reference evidence="1" key="1">
    <citation type="submission" date="2022-12" db="EMBL/GenBank/DDBJ databases">
        <title>Reference genome sequencing for broad-spectrum identification of bacterial and archaeal isolates by mass spectrometry.</title>
        <authorList>
            <person name="Sekiguchi Y."/>
            <person name="Tourlousse D.M."/>
        </authorList>
    </citation>
    <scope>NUCLEOTIDE SEQUENCE</scope>
    <source>
        <strain evidence="1">10succ1</strain>
    </source>
</reference>